<comment type="caution">
    <text evidence="3">The sequence shown here is derived from an EMBL/GenBank/DDBJ whole genome shotgun (WGS) entry which is preliminary data.</text>
</comment>
<keyword evidence="2" id="KW-1133">Transmembrane helix</keyword>
<proteinExistence type="predicted"/>
<feature type="compositionally biased region" description="Low complexity" evidence="1">
    <location>
        <begin position="484"/>
        <end position="493"/>
    </location>
</feature>
<evidence type="ECO:0000313" key="3">
    <source>
        <dbReference type="EMBL" id="GAA4450685.1"/>
    </source>
</evidence>
<keyword evidence="2" id="KW-0812">Transmembrane</keyword>
<feature type="region of interest" description="Disordered" evidence="1">
    <location>
        <begin position="526"/>
        <end position="552"/>
    </location>
</feature>
<organism evidence="3 4">
    <name type="scientific">Novipirellula rosea</name>
    <dbReference type="NCBI Taxonomy" id="1031540"/>
    <lineage>
        <taxon>Bacteria</taxon>
        <taxon>Pseudomonadati</taxon>
        <taxon>Planctomycetota</taxon>
        <taxon>Planctomycetia</taxon>
        <taxon>Pirellulales</taxon>
        <taxon>Pirellulaceae</taxon>
        <taxon>Novipirellula</taxon>
    </lineage>
</organism>
<dbReference type="SUPFAM" id="SSF48695">
    <property type="entry name" value="Multiheme cytochromes"/>
    <property type="match status" value="2"/>
</dbReference>
<evidence type="ECO:0000256" key="1">
    <source>
        <dbReference type="SAM" id="MobiDB-lite"/>
    </source>
</evidence>
<name>A0ABP8MHA1_9BACT</name>
<reference evidence="4" key="1">
    <citation type="journal article" date="2019" name="Int. J. Syst. Evol. Microbiol.">
        <title>The Global Catalogue of Microorganisms (GCM) 10K type strain sequencing project: providing services to taxonomists for standard genome sequencing and annotation.</title>
        <authorList>
            <consortium name="The Broad Institute Genomics Platform"/>
            <consortium name="The Broad Institute Genome Sequencing Center for Infectious Disease"/>
            <person name="Wu L."/>
            <person name="Ma J."/>
        </authorList>
    </citation>
    <scope>NUCLEOTIDE SEQUENCE [LARGE SCALE GENOMIC DNA]</scope>
    <source>
        <strain evidence="4">JCM 17759</strain>
    </source>
</reference>
<keyword evidence="2" id="KW-0472">Membrane</keyword>
<dbReference type="Proteomes" id="UP001500840">
    <property type="component" value="Unassembled WGS sequence"/>
</dbReference>
<evidence type="ECO:0008006" key="5">
    <source>
        <dbReference type="Google" id="ProtNLM"/>
    </source>
</evidence>
<gene>
    <name evidence="3" type="ORF">GCM10023156_17210</name>
</gene>
<dbReference type="InterPro" id="IPR036280">
    <property type="entry name" value="Multihaem_cyt_sf"/>
</dbReference>
<evidence type="ECO:0000256" key="2">
    <source>
        <dbReference type="SAM" id="Phobius"/>
    </source>
</evidence>
<accession>A0ABP8MHA1</accession>
<sequence>MPRENVHLPPPPAIDRPGDRWVCGVHASGKKCAAGPTGLGTCPLSEPCCPRRTWLGRRKAVGLVVMGIAVAALFLYSREGYVSQFFKPGELTTPHAQILAGTLNEKRCAACHTEASMSPQSWFARGGVGHDHVSQTDRCLDCHHSTIDRQSARLAHNLPREARQQIRSLALQSASQTPSSLVRHSVATPGVDPEHVQCAACHREHRGADANLMIMTDAQCQTCHSQQIGSFADSHPQWSDWPYGRGGRIAFNHSSHAMKHFPATRNGDVATEFRCLDCHVKDENHELSRVVRYEFACQSCHDDALRLESDHGIELFALPTIPEPQTHEMESWPVAATGFYDGTVAPLSELFLRHDSEVAAALRKIESRDFSRVNANSRDQPAAATTIAAAHRRLLADVARKGQAAMIERAEASAVSSTALTNVIRSIPPQMLSDTYRMWFLNRVDPLANSIPRQRAKQVFRTVAAQHQRPQGDRLAGNPASSPGDDLLLADESGSDGSLLGGDDLLEDDLLGGDLLGAGDDDLLGEDPLAKDPLAVDADTPSRGSQEGGDRFDPDRMLIAGGWYRDELKMAIVYRGSGHADPVVRSAIESLATLPANDPIRQRMLANRTVAACIGCHPAASDGVGNWTSPPLVGQGRTFTKFSHRPHMNIAGLTDCVHCHRVGQDDHDFEPLKLESCATCHTSHGAGESCTKCHRYHVDSF</sequence>
<dbReference type="Gene3D" id="3.90.10.10">
    <property type="entry name" value="Cytochrome C3"/>
    <property type="match status" value="1"/>
</dbReference>
<feature type="transmembrane region" description="Helical" evidence="2">
    <location>
        <begin position="60"/>
        <end position="77"/>
    </location>
</feature>
<feature type="region of interest" description="Disordered" evidence="1">
    <location>
        <begin position="459"/>
        <end position="493"/>
    </location>
</feature>
<protein>
    <recommendedName>
        <fullName evidence="5">Doubled CXXCH motif</fullName>
    </recommendedName>
</protein>
<keyword evidence="4" id="KW-1185">Reference proteome</keyword>
<dbReference type="Gene3D" id="1.10.1130.10">
    <property type="entry name" value="Flavocytochrome C3, Chain A"/>
    <property type="match status" value="1"/>
</dbReference>
<evidence type="ECO:0000313" key="4">
    <source>
        <dbReference type="Proteomes" id="UP001500840"/>
    </source>
</evidence>
<dbReference type="CDD" id="cd08168">
    <property type="entry name" value="Cytochrom_C3"/>
    <property type="match status" value="1"/>
</dbReference>
<dbReference type="EMBL" id="BAABGA010000022">
    <property type="protein sequence ID" value="GAA4450685.1"/>
    <property type="molecule type" value="Genomic_DNA"/>
</dbReference>
<dbReference type="RefSeq" id="WP_345321171.1">
    <property type="nucleotide sequence ID" value="NZ_BAABGA010000022.1"/>
</dbReference>